<name>A0A0B5A5Y1_9CAUD</name>
<dbReference type="KEGG" id="vg:26635432"/>
<dbReference type="Proteomes" id="UP000031723">
    <property type="component" value="Segment"/>
</dbReference>
<evidence type="ECO:0000313" key="2">
    <source>
        <dbReference type="EMBL" id="AJD82471.1"/>
    </source>
</evidence>
<evidence type="ECO:0000313" key="3">
    <source>
        <dbReference type="Proteomes" id="UP000031723"/>
    </source>
</evidence>
<feature type="region of interest" description="Disordered" evidence="1">
    <location>
        <begin position="159"/>
        <end position="180"/>
    </location>
</feature>
<evidence type="ECO:0000256" key="1">
    <source>
        <dbReference type="SAM" id="MobiDB-lite"/>
    </source>
</evidence>
<dbReference type="EMBL" id="KP273225">
    <property type="protein sequence ID" value="AJD82471.1"/>
    <property type="molecule type" value="Genomic_DNA"/>
</dbReference>
<dbReference type="GeneID" id="26635432"/>
<dbReference type="OrthoDB" id="7891at10239"/>
<evidence type="ECO:0008006" key="4">
    <source>
        <dbReference type="Google" id="ProtNLM"/>
    </source>
</evidence>
<reference evidence="2 3" key="1">
    <citation type="submission" date="2014-12" db="EMBL/GenBank/DDBJ databases">
        <authorList>
            <person name="Cote D."/>
            <person name="Daigle Z."/>
            <person name="Borges K.M."/>
            <person name="Adams S.D."/>
            <person name="Alvey R.M."/>
            <person name="Barekzi N."/>
            <person name="Beal Z.N."/>
            <person name="Briggs L.A."/>
            <person name="Brown T."/>
            <person name="Coomans R.J."/>
            <person name="D'Elia T."/>
            <person name="Doss J.H."/>
            <person name="Ellsworth J.A."/>
            <person name="Ettinger W.F."/>
            <person name="Fox D.J."/>
            <person name="Gauthier D.T."/>
            <person name="Andriolo J.M."/>
            <person name="Grubb S."/>
            <person name="Gugssa A.H."/>
            <person name="Hauser C.R."/>
            <person name="Hull A.K."/>
            <person name="Jackson N."/>
            <person name="Kart M.U."/>
            <person name="Korey C.A."/>
            <person name="Makemson J."/>
            <person name="McKinney A.L."/>
            <person name="Nelson P.R."/>
            <person name="Newman R.H."/>
            <person name="Powell G."/>
            <person name="Rodriguez-Lanetty M."/>
            <person name="Royer D."/>
            <person name="Sabila M.H."/>
            <person name="Sadana R."/>
            <person name="Saha S."/>
            <person name="Sangster N."/>
            <person name="Slowan-Pomeroy T."/>
            <person name="Urbinati C.R."/>
            <person name="Ward R.E."/>
            <person name="Warner M."/>
            <person name="Williamson B."/>
            <person name="Biederman B."/>
            <person name="Cresawn S.G."/>
            <person name="Bowman C.A."/>
            <person name="Russell D.A."/>
            <person name="Pope W.H."/>
            <person name="Jacobs-Sera D."/>
            <person name="Hendrix R.W."/>
            <person name="Hatfull G.H."/>
        </authorList>
    </citation>
    <scope>NUCLEOTIDE SEQUENCE [LARGE SCALE GENOMIC DNA]</scope>
</reference>
<protein>
    <recommendedName>
        <fullName evidence="4">Helix-turn-helix DNA binding domain protein</fullName>
    </recommendedName>
</protein>
<organism evidence="2 3">
    <name type="scientific">Mycobacterium phage Sheen</name>
    <dbReference type="NCBI Taxonomy" id="1589274"/>
    <lineage>
        <taxon>Viruses</taxon>
        <taxon>Duplodnaviria</taxon>
        <taxon>Heunggongvirae</taxon>
        <taxon>Uroviricota</taxon>
        <taxon>Caudoviricetes</taxon>
        <taxon>Sheenvirus</taxon>
        <taxon>Sheenvirus Sheen</taxon>
    </lineage>
</organism>
<dbReference type="InterPro" id="IPR035344">
    <property type="entry name" value="Gp52"/>
</dbReference>
<sequence>MIRYETVQAVAKTALAAWGSDVAVVDDLVQDIFVWYLKRPSAQEILAEADAPMQRRIINKAATQILVEETLAGDERWGYNVYNPEAIKDHLKGRSTNKYLQRVMPQALANLQRKNPRYIEAIEHRYTYGVVPPQGSEQVRLSRALVELTRHVNSLVINGEDHNPDAVPAESRKGSGGKSDPTADMALAMIEKGDEPIELTNEEGFVTGSTTYRTELANVFDDWMVRPTVDSSPGSHLSVIDGGLGDRTEMYQAQVFPDLFPDEKPMLVDNWPLEDRRMYCGGEWTPGYLRLVKEVG</sequence>
<proteinExistence type="predicted"/>
<dbReference type="RefSeq" id="YP_009209090.1">
    <property type="nucleotide sequence ID" value="NC_028914.1"/>
</dbReference>
<dbReference type="InterPro" id="IPR057899">
    <property type="entry name" value="Gp53"/>
</dbReference>
<accession>A0A0B5A5Y1</accession>
<dbReference type="Pfam" id="PF25684">
    <property type="entry name" value="Mycobacteriophage_Gp53"/>
    <property type="match status" value="1"/>
</dbReference>
<gene>
    <name evidence="2" type="primary">53</name>
    <name evidence="2" type="ORF">SHEEN_53</name>
</gene>
<keyword evidence="3" id="KW-1185">Reference proteome</keyword>
<dbReference type="Pfam" id="PF17468">
    <property type="entry name" value="GP52"/>
    <property type="match status" value="1"/>
</dbReference>